<dbReference type="AlphaFoldDB" id="A0A1G5ZZV2"/>
<gene>
    <name evidence="1" type="ORF">SAMN02910417_00057</name>
</gene>
<dbReference type="RefSeq" id="WP_143010200.1">
    <property type="nucleotide sequence ID" value="NZ_FMXR01000004.1"/>
</dbReference>
<dbReference type="Proteomes" id="UP000199228">
    <property type="component" value="Unassembled WGS sequence"/>
</dbReference>
<dbReference type="Pfam" id="PF18960">
    <property type="entry name" value="DUF5702"/>
    <property type="match status" value="1"/>
</dbReference>
<protein>
    <submittedName>
        <fullName evidence="1">Uncharacterized protein</fullName>
    </submittedName>
</protein>
<accession>A0A1G5ZZV2</accession>
<dbReference type="InterPro" id="IPR043756">
    <property type="entry name" value="DUF5702"/>
</dbReference>
<sequence length="505" mass="57001">MMKYRAKASVSIYVVLMLVLIVTLLFSVLEAARVRAVGGATYKKALQETESVYAAYHLELNKQYGLFFLEGDGQKSKSVPVMDSIIYESEENEDYDFLGSRYSSVVLDAYLLATDYEGEVFRTEAANCAKMTLTKDAIEKVTDSLTETQNDTQLEQKKEDALELLEQIEDASQKPVPIDAEKKARMGEEEAAKTEPTKEQKELVKKYGNPLKQLKKWGSDVGYSMIIEDVSKISNQTIENKNLVSHRTLATGKKKSTLKVAKSHKQTNAAKDILYIAYLNHYFQSYMGCEEERPLCYELEYILNGKDSDRKNLNATLTKLFLLREGCNYATILKDRKKCELAYALASAILAPTGLQGMATLLQQGILLAWAYGESILDVRALLAGKKISLMKTVDEWTLNLDDLGKITDVSFQAKENKNGISYQNYLWALLYLQKDKVQTYRTMDLVELNVAKTTGNGSFAMDRMILSSKMTYCYEAKGLFLSLLWTTGKEPGSHLVEQKVEYSY</sequence>
<keyword evidence="2" id="KW-1185">Reference proteome</keyword>
<evidence type="ECO:0000313" key="1">
    <source>
        <dbReference type="EMBL" id="SDB01734.1"/>
    </source>
</evidence>
<organism evidence="1 2">
    <name type="scientific">Eubacterium oxidoreducens</name>
    <dbReference type="NCBI Taxonomy" id="1732"/>
    <lineage>
        <taxon>Bacteria</taxon>
        <taxon>Bacillati</taxon>
        <taxon>Bacillota</taxon>
        <taxon>Clostridia</taxon>
        <taxon>Eubacteriales</taxon>
        <taxon>Eubacteriaceae</taxon>
        <taxon>Eubacterium</taxon>
    </lineage>
</organism>
<name>A0A1G5ZZV2_EUBOX</name>
<dbReference type="STRING" id="1732.SAMN02910417_00057"/>
<proteinExistence type="predicted"/>
<evidence type="ECO:0000313" key="2">
    <source>
        <dbReference type="Proteomes" id="UP000199228"/>
    </source>
</evidence>
<dbReference type="EMBL" id="FMXR01000004">
    <property type="protein sequence ID" value="SDB01734.1"/>
    <property type="molecule type" value="Genomic_DNA"/>
</dbReference>
<reference evidence="1 2" key="1">
    <citation type="submission" date="2016-10" db="EMBL/GenBank/DDBJ databases">
        <authorList>
            <person name="de Groot N.N."/>
        </authorList>
    </citation>
    <scope>NUCLEOTIDE SEQUENCE [LARGE SCALE GENOMIC DNA]</scope>
    <source>
        <strain evidence="1 2">DSM 3217</strain>
    </source>
</reference>
<dbReference type="OrthoDB" id="5135382at2"/>